<reference evidence="1 2" key="2">
    <citation type="journal article" date="2016" name="Genome Announc.">
        <title>Complete Genome Sequence of a Strain of Azospirillum thiophilum Isolated from a Sulfide Spring.</title>
        <authorList>
            <person name="Fomenkov A."/>
            <person name="Vincze T."/>
            <person name="Grabovich M."/>
            <person name="Anton B.P."/>
            <person name="Dubinina G."/>
            <person name="Orlova M."/>
            <person name="Belousova E."/>
            <person name="Roberts R.J."/>
        </authorList>
    </citation>
    <scope>NUCLEOTIDE SEQUENCE [LARGE SCALE GENOMIC DNA]</scope>
    <source>
        <strain evidence="1 2">BV-S</strain>
    </source>
</reference>
<dbReference type="KEGG" id="ati:AL072_24950"/>
<dbReference type="AlphaFoldDB" id="A0AAC8ZVZ9"/>
<proteinExistence type="predicted"/>
<dbReference type="EMBL" id="CP012404">
    <property type="protein sequence ID" value="ALG74227.1"/>
    <property type="molecule type" value="Genomic_DNA"/>
</dbReference>
<evidence type="ECO:0000313" key="1">
    <source>
        <dbReference type="EMBL" id="ALG74227.1"/>
    </source>
</evidence>
<dbReference type="Proteomes" id="UP000069935">
    <property type="component" value="Chromosome 4"/>
</dbReference>
<gene>
    <name evidence="1" type="ORF">AL072_24950</name>
</gene>
<keyword evidence="2" id="KW-1185">Reference proteome</keyword>
<evidence type="ECO:0000313" key="2">
    <source>
        <dbReference type="Proteomes" id="UP000069935"/>
    </source>
</evidence>
<accession>A0AAC8ZVZ9</accession>
<reference evidence="2" key="1">
    <citation type="submission" date="2015-08" db="EMBL/GenBank/DDBJ databases">
        <title>Complete Genome Sequence of Azospirillum thiophilum BV-S.</title>
        <authorList>
            <person name="Fomenkov A."/>
            <person name="Vincze T."/>
            <person name="Grabovich M."/>
            <person name="Dubinina G."/>
            <person name="Orlova M."/>
            <person name="Belousova E."/>
            <person name="Roberts R.J."/>
        </authorList>
    </citation>
    <scope>NUCLEOTIDE SEQUENCE [LARGE SCALE GENOMIC DNA]</scope>
    <source>
        <strain evidence="2">BV-S</strain>
    </source>
</reference>
<protein>
    <submittedName>
        <fullName evidence="1">Uncharacterized protein</fullName>
    </submittedName>
</protein>
<sequence length="77" mass="8683">MRLSPRSLRSESRSAQFMSALAFFKAHSGASSAKFFCHRGVLARERRAFFPRQTHYVVHVVTHAYAPLCAQSQPMNG</sequence>
<organism evidence="1 2">
    <name type="scientific">Azospirillum thiophilum</name>
    <dbReference type="NCBI Taxonomy" id="528244"/>
    <lineage>
        <taxon>Bacteria</taxon>
        <taxon>Pseudomonadati</taxon>
        <taxon>Pseudomonadota</taxon>
        <taxon>Alphaproteobacteria</taxon>
        <taxon>Rhodospirillales</taxon>
        <taxon>Azospirillaceae</taxon>
        <taxon>Azospirillum</taxon>
    </lineage>
</organism>
<name>A0AAC8ZVZ9_9PROT</name>